<feature type="compositionally biased region" description="Low complexity" evidence="1">
    <location>
        <begin position="496"/>
        <end position="518"/>
    </location>
</feature>
<feature type="domain" description="GlxA-like beta barrel" evidence="2">
    <location>
        <begin position="155"/>
        <end position="257"/>
    </location>
</feature>
<evidence type="ECO:0000313" key="4">
    <source>
        <dbReference type="Proteomes" id="UP001596119"/>
    </source>
</evidence>
<gene>
    <name evidence="3" type="ORF">ACFQH9_06410</name>
</gene>
<evidence type="ECO:0000256" key="1">
    <source>
        <dbReference type="SAM" id="MobiDB-lite"/>
    </source>
</evidence>
<dbReference type="PANTHER" id="PTHR32208:SF21">
    <property type="entry name" value="LOW QUALITY PROTEIN: ALDEHYDE OXIDASE GLOX-LIKE"/>
    <property type="match status" value="1"/>
</dbReference>
<dbReference type="Pfam" id="PF21110">
    <property type="entry name" value="GlxA"/>
    <property type="match status" value="1"/>
</dbReference>
<organism evidence="3 4">
    <name type="scientific">Pseudonocardia lutea</name>
    <dbReference type="NCBI Taxonomy" id="2172015"/>
    <lineage>
        <taxon>Bacteria</taxon>
        <taxon>Bacillati</taxon>
        <taxon>Actinomycetota</taxon>
        <taxon>Actinomycetes</taxon>
        <taxon>Pseudonocardiales</taxon>
        <taxon>Pseudonocardiaceae</taxon>
        <taxon>Pseudonocardia</taxon>
    </lineage>
</organism>
<sequence length="518" mass="55700">MKRALRAVLGRLVRHRKLATLVTVPGVLLAVNVPPAVAFVSDYQHDKLINSAEYKARYGKWDVIDLPSDLRVNAVHAALLPTGKLLIIAGSGNDQTQFDAGTFTSLVYDPATGQGRIVLTPDDMFCGGHAFLSDGNLLVAGGTQRYEILDGAVTKAAGQLVVKNENPDAGRDFLKGTEFVAPDGRKYLATNAFTVKPATKTQMGKRGNVTVTASETQVWVESEDTGTAGVTDVPTQYTITGLIGADADNVYGLGQKMTMDKQDYQGIEQAYEFDPFAEEYVRVGDMNHKRWYPTLTGLPDGTVLTTSGLDGSGVILPGQNEIYDPKSKTWTERPDLFRYFPTYPAIFQTAKEGTLFYTGSNAGYGPADQGRVPGFWNLGDNSFRPVAGLRDADQMETSGSAWAGPVQDQKMIVVWGGGVGESPLTSKRIDVIDLEQGPKAAYTPGPDLPVPTRYPNVVQLPDDSLLIVNGSRDYRGKGASDNLVASLYRPDTNSLSAAADRSSAATTTPRASCCPPAR</sequence>
<dbReference type="SUPFAM" id="SSF51004">
    <property type="entry name" value="C-terminal (heme d1) domain of cytochrome cd1-nitrite reductase"/>
    <property type="match status" value="1"/>
</dbReference>
<reference evidence="4" key="1">
    <citation type="journal article" date="2019" name="Int. J. Syst. Evol. Microbiol.">
        <title>The Global Catalogue of Microorganisms (GCM) 10K type strain sequencing project: providing services to taxonomists for standard genome sequencing and annotation.</title>
        <authorList>
            <consortium name="The Broad Institute Genomics Platform"/>
            <consortium name="The Broad Institute Genome Sequencing Center for Infectious Disease"/>
            <person name="Wu L."/>
            <person name="Ma J."/>
        </authorList>
    </citation>
    <scope>NUCLEOTIDE SEQUENCE [LARGE SCALE GENOMIC DNA]</scope>
    <source>
        <strain evidence="4">CGMCC 4.7397</strain>
    </source>
</reference>
<dbReference type="PANTHER" id="PTHR32208">
    <property type="entry name" value="SECRETED PROTEIN-RELATED"/>
    <property type="match status" value="1"/>
</dbReference>
<dbReference type="Proteomes" id="UP001596119">
    <property type="component" value="Unassembled WGS sequence"/>
</dbReference>
<accession>A0ABW1I2S0</accession>
<dbReference type="SUPFAM" id="SSF50965">
    <property type="entry name" value="Galactose oxidase, central domain"/>
    <property type="match status" value="1"/>
</dbReference>
<dbReference type="RefSeq" id="WP_379564966.1">
    <property type="nucleotide sequence ID" value="NZ_JBHSQK010000011.1"/>
</dbReference>
<protein>
    <submittedName>
        <fullName evidence="3">Galactose oxidase</fullName>
    </submittedName>
</protein>
<name>A0ABW1I2S0_9PSEU</name>
<feature type="region of interest" description="Disordered" evidence="1">
    <location>
        <begin position="494"/>
        <end position="518"/>
    </location>
</feature>
<dbReference type="InterPro" id="IPR011048">
    <property type="entry name" value="Haem_d1_sf"/>
</dbReference>
<evidence type="ECO:0000259" key="2">
    <source>
        <dbReference type="Pfam" id="PF21110"/>
    </source>
</evidence>
<dbReference type="InterPro" id="IPR011043">
    <property type="entry name" value="Gal_Oxase/kelch_b-propeller"/>
</dbReference>
<evidence type="ECO:0000313" key="3">
    <source>
        <dbReference type="EMBL" id="MFC5947903.1"/>
    </source>
</evidence>
<dbReference type="Gene3D" id="2.130.10.80">
    <property type="entry name" value="Galactose oxidase/kelch, beta-propeller"/>
    <property type="match status" value="2"/>
</dbReference>
<dbReference type="EMBL" id="JBHSQK010000011">
    <property type="protein sequence ID" value="MFC5947903.1"/>
    <property type="molecule type" value="Genomic_DNA"/>
</dbReference>
<comment type="caution">
    <text evidence="3">The sequence shown here is derived from an EMBL/GenBank/DDBJ whole genome shotgun (WGS) entry which is preliminary data.</text>
</comment>
<proteinExistence type="predicted"/>
<dbReference type="InterPro" id="IPR049305">
    <property type="entry name" value="GlxA-like_b-barrel"/>
</dbReference>
<dbReference type="InterPro" id="IPR037293">
    <property type="entry name" value="Gal_Oxidase_central_sf"/>
</dbReference>
<keyword evidence="4" id="KW-1185">Reference proteome</keyword>